<keyword evidence="5" id="KW-1185">Reference proteome</keyword>
<accession>A0ABW0RZ63</accession>
<gene>
    <name evidence="4" type="ORF">ACFPO9_08550</name>
</gene>
<dbReference type="EC" id="3.4.-.-" evidence="4"/>
<evidence type="ECO:0000313" key="5">
    <source>
        <dbReference type="Proteomes" id="UP001596086"/>
    </source>
</evidence>
<dbReference type="RefSeq" id="WP_379769467.1">
    <property type="nucleotide sequence ID" value="NZ_JBHSMZ010000005.1"/>
</dbReference>
<protein>
    <submittedName>
        <fullName evidence="4">Alpha/beta hydrolase family protein</fullName>
        <ecNumber evidence="4">3.4.-.-</ecNumber>
    </submittedName>
</protein>
<dbReference type="GO" id="GO:0016787">
    <property type="term" value="F:hydrolase activity"/>
    <property type="evidence" value="ECO:0007669"/>
    <property type="project" value="UniProtKB-KW"/>
</dbReference>
<dbReference type="PANTHER" id="PTHR42776">
    <property type="entry name" value="SERINE PEPTIDASE S9 FAMILY MEMBER"/>
    <property type="match status" value="1"/>
</dbReference>
<dbReference type="InterPro" id="IPR029058">
    <property type="entry name" value="AB_hydrolase_fold"/>
</dbReference>
<dbReference type="SUPFAM" id="SSF82171">
    <property type="entry name" value="DPP6 N-terminal domain-like"/>
    <property type="match status" value="1"/>
</dbReference>
<sequence length="650" mass="71649">MRLRSLFLCTFLLAARAAPVLAAPGVPLAAFVYEDQFSRPRLAPDGKHLALTVRVPDGDRFVPVVMVYSVPEMQTTGAIRMPAFEVPLDYRWLSTTRLAIAKGKELGSREKPVPTGEVLAAELDGSKQEYLYGYRMRLFSSRGDRYGNDEGFGYVEDIPRSHNSRLFLTAHPWEGSHSMLYDVDSRSAVRTLVADLSAPDLGFVIQNSGQPRYAYGADENAEVLLMRYDDAGKRWQKAGGQLGRRYVPLVFSADDRALYVTYSEDGGPDQLIREDIASGKRTILFADKAGSFSDVMFASNLGEPFGAHSAVGRPRAVYFDEKSEEARLHKTLSAQFPDHYLHFVDFSDDGGVLLFGVSSDRDPGSYYLLDRKTMKANLLFSSLETIDPDRMAPRRPVAFHARDGLELHGYLTMPAHAPGVKPPLVLMPHGGPFGISDGWFYDNDAQFLASRGYAVLQVNFRGSGGRGPDFKEAGYREWGGKIQDDLVDGVRWTVAQGEVDGTRMCVYGASFGGYSALMLAAREPSLFKCAVGYLGVYDLNLLARPENNRLDAYRAAYIGKTVGAGKAELDKASPVALAARITVPVLLVHGGKDKRAPVEHAEAMRAALVKAGHPPEWFLAPNEGHGFYDTKNVTEFYQRLESFLGKHLGQ</sequence>
<dbReference type="Pfam" id="PF00326">
    <property type="entry name" value="Peptidase_S9"/>
    <property type="match status" value="1"/>
</dbReference>
<name>A0ABW0RZ63_9BURK</name>
<dbReference type="EMBL" id="JBHSMZ010000005">
    <property type="protein sequence ID" value="MFC5548558.1"/>
    <property type="molecule type" value="Genomic_DNA"/>
</dbReference>
<dbReference type="SUPFAM" id="SSF53474">
    <property type="entry name" value="alpha/beta-Hydrolases"/>
    <property type="match status" value="1"/>
</dbReference>
<keyword evidence="2" id="KW-0732">Signal</keyword>
<dbReference type="Proteomes" id="UP001596086">
    <property type="component" value="Unassembled WGS sequence"/>
</dbReference>
<evidence type="ECO:0000259" key="3">
    <source>
        <dbReference type="Pfam" id="PF00326"/>
    </source>
</evidence>
<dbReference type="InterPro" id="IPR001375">
    <property type="entry name" value="Peptidase_S9_cat"/>
</dbReference>
<feature type="signal peptide" evidence="2">
    <location>
        <begin position="1"/>
        <end position="22"/>
    </location>
</feature>
<reference evidence="5" key="1">
    <citation type="journal article" date="2019" name="Int. J. Syst. Evol. Microbiol.">
        <title>The Global Catalogue of Microorganisms (GCM) 10K type strain sequencing project: providing services to taxonomists for standard genome sequencing and annotation.</title>
        <authorList>
            <consortium name="The Broad Institute Genomics Platform"/>
            <consortium name="The Broad Institute Genome Sequencing Center for Infectious Disease"/>
            <person name="Wu L."/>
            <person name="Ma J."/>
        </authorList>
    </citation>
    <scope>NUCLEOTIDE SEQUENCE [LARGE SCALE GENOMIC DNA]</scope>
    <source>
        <strain evidence="5">CGMCC 4.5798</strain>
    </source>
</reference>
<feature type="domain" description="Peptidase S9 prolyl oligopeptidase catalytic" evidence="3">
    <location>
        <begin position="441"/>
        <end position="649"/>
    </location>
</feature>
<feature type="chain" id="PRO_5045771207" evidence="2">
    <location>
        <begin position="23"/>
        <end position="650"/>
    </location>
</feature>
<keyword evidence="1 4" id="KW-0378">Hydrolase</keyword>
<comment type="caution">
    <text evidence="4">The sequence shown here is derived from an EMBL/GenBank/DDBJ whole genome shotgun (WGS) entry which is preliminary data.</text>
</comment>
<dbReference type="Gene3D" id="3.40.50.1820">
    <property type="entry name" value="alpha/beta hydrolase"/>
    <property type="match status" value="1"/>
</dbReference>
<dbReference type="PANTHER" id="PTHR42776:SF27">
    <property type="entry name" value="DIPEPTIDYL PEPTIDASE FAMILY MEMBER 6"/>
    <property type="match status" value="1"/>
</dbReference>
<evidence type="ECO:0000256" key="1">
    <source>
        <dbReference type="ARBA" id="ARBA00022801"/>
    </source>
</evidence>
<evidence type="ECO:0000313" key="4">
    <source>
        <dbReference type="EMBL" id="MFC5548558.1"/>
    </source>
</evidence>
<evidence type="ECO:0000256" key="2">
    <source>
        <dbReference type="SAM" id="SignalP"/>
    </source>
</evidence>
<proteinExistence type="predicted"/>
<organism evidence="4 5">
    <name type="scientific">Massilia aerilata</name>
    <dbReference type="NCBI Taxonomy" id="453817"/>
    <lineage>
        <taxon>Bacteria</taxon>
        <taxon>Pseudomonadati</taxon>
        <taxon>Pseudomonadota</taxon>
        <taxon>Betaproteobacteria</taxon>
        <taxon>Burkholderiales</taxon>
        <taxon>Oxalobacteraceae</taxon>
        <taxon>Telluria group</taxon>
        <taxon>Massilia</taxon>
    </lineage>
</organism>